<dbReference type="OrthoDB" id="1435572at2759"/>
<accession>A0A371H7Q0</accession>
<organism evidence="3 4">
    <name type="scientific">Mucuna pruriens</name>
    <name type="common">Velvet bean</name>
    <name type="synonym">Dolichos pruriens</name>
    <dbReference type="NCBI Taxonomy" id="157652"/>
    <lineage>
        <taxon>Eukaryota</taxon>
        <taxon>Viridiplantae</taxon>
        <taxon>Streptophyta</taxon>
        <taxon>Embryophyta</taxon>
        <taxon>Tracheophyta</taxon>
        <taxon>Spermatophyta</taxon>
        <taxon>Magnoliopsida</taxon>
        <taxon>eudicotyledons</taxon>
        <taxon>Gunneridae</taxon>
        <taxon>Pentapetalae</taxon>
        <taxon>rosids</taxon>
        <taxon>fabids</taxon>
        <taxon>Fabales</taxon>
        <taxon>Fabaceae</taxon>
        <taxon>Papilionoideae</taxon>
        <taxon>50 kb inversion clade</taxon>
        <taxon>NPAAA clade</taxon>
        <taxon>indigoferoid/millettioid clade</taxon>
        <taxon>Phaseoleae</taxon>
        <taxon>Mucuna</taxon>
    </lineage>
</organism>
<dbReference type="Proteomes" id="UP000257109">
    <property type="component" value="Unassembled WGS sequence"/>
</dbReference>
<feature type="domain" description="PB1-like" evidence="2">
    <location>
        <begin position="8"/>
        <end position="91"/>
    </location>
</feature>
<keyword evidence="4" id="KW-1185">Reference proteome</keyword>
<feature type="compositionally biased region" description="Basic and acidic residues" evidence="1">
    <location>
        <begin position="225"/>
        <end position="235"/>
    </location>
</feature>
<dbReference type="Pfam" id="PF26130">
    <property type="entry name" value="PB1-like"/>
    <property type="match status" value="1"/>
</dbReference>
<reference evidence="3" key="1">
    <citation type="submission" date="2018-05" db="EMBL/GenBank/DDBJ databases">
        <title>Draft genome of Mucuna pruriens seed.</title>
        <authorList>
            <person name="Nnadi N.E."/>
            <person name="Vos R."/>
            <person name="Hasami M.H."/>
            <person name="Devisetty U.K."/>
            <person name="Aguiy J.C."/>
        </authorList>
    </citation>
    <scope>NUCLEOTIDE SEQUENCE [LARGE SCALE GENOMIC DNA]</scope>
    <source>
        <strain evidence="3">JCA_2017</strain>
    </source>
</reference>
<feature type="non-terminal residue" evidence="3">
    <location>
        <position position="1"/>
    </location>
</feature>
<evidence type="ECO:0000259" key="2">
    <source>
        <dbReference type="Pfam" id="PF26130"/>
    </source>
</evidence>
<name>A0A371H7Q0_MUCPR</name>
<comment type="caution">
    <text evidence="3">The sequence shown here is derived from an EMBL/GenBank/DDBJ whole genome shotgun (WGS) entry which is preliminary data.</text>
</comment>
<proteinExistence type="predicted"/>
<dbReference type="InterPro" id="IPR058594">
    <property type="entry name" value="PB1-like_dom_pln"/>
</dbReference>
<dbReference type="AlphaFoldDB" id="A0A371H7Q0"/>
<evidence type="ECO:0000256" key="1">
    <source>
        <dbReference type="SAM" id="MobiDB-lite"/>
    </source>
</evidence>
<sequence>MIAEYQHVKVKVAPWGHFVNTEKLDYLGYDSTWKCDLKRWSYFEIIDILRDMRYQSVLEMSYFVGGLKALVDNNGTMEMINIANVQGKVYLFILHPISQPNIIDNMGNKLGMDGVGQKNGFGVGGSCKENGPIVGGSYKGNGLGMGRSCKGNGLDVGRSGKENEFVVGIVVEASWIDVDKKKASLANEATEVNVDGAGKENGPIVGGATEVNGSYVNDATKGSGHKKDSDPIHEDENSDNDSEDQSHNVDSDAKDNDSDSDYNPEHIFFDGSDEKTNGADIFEVYASCVKHKDLDEDEFQGFAEVD</sequence>
<evidence type="ECO:0000313" key="4">
    <source>
        <dbReference type="Proteomes" id="UP000257109"/>
    </source>
</evidence>
<feature type="compositionally biased region" description="Basic and acidic residues" evidence="1">
    <location>
        <begin position="244"/>
        <end position="275"/>
    </location>
</feature>
<protein>
    <recommendedName>
        <fullName evidence="2">PB1-like domain-containing protein</fullName>
    </recommendedName>
</protein>
<dbReference type="EMBL" id="QJKJ01003362">
    <property type="protein sequence ID" value="RDX98830.1"/>
    <property type="molecule type" value="Genomic_DNA"/>
</dbReference>
<evidence type="ECO:0000313" key="3">
    <source>
        <dbReference type="EMBL" id="RDX98830.1"/>
    </source>
</evidence>
<gene>
    <name evidence="3" type="ORF">CR513_18202</name>
</gene>
<feature type="region of interest" description="Disordered" evidence="1">
    <location>
        <begin position="194"/>
        <end position="275"/>
    </location>
</feature>